<feature type="compositionally biased region" description="Polar residues" evidence="1">
    <location>
        <begin position="1"/>
        <end position="19"/>
    </location>
</feature>
<name>A0A7J0GNW2_9ERIC</name>
<protein>
    <submittedName>
        <fullName evidence="2">Uncharacterized protein</fullName>
    </submittedName>
</protein>
<accession>A0A7J0GNW2</accession>
<dbReference type="Proteomes" id="UP000585474">
    <property type="component" value="Unassembled WGS sequence"/>
</dbReference>
<dbReference type="AlphaFoldDB" id="A0A7J0GNW2"/>
<proteinExistence type="predicted"/>
<feature type="region of interest" description="Disordered" evidence="1">
    <location>
        <begin position="1"/>
        <end position="68"/>
    </location>
</feature>
<keyword evidence="3" id="KW-1185">Reference proteome</keyword>
<evidence type="ECO:0000256" key="1">
    <source>
        <dbReference type="SAM" id="MobiDB-lite"/>
    </source>
</evidence>
<organism evidence="2 3">
    <name type="scientific">Actinidia rufa</name>
    <dbReference type="NCBI Taxonomy" id="165716"/>
    <lineage>
        <taxon>Eukaryota</taxon>
        <taxon>Viridiplantae</taxon>
        <taxon>Streptophyta</taxon>
        <taxon>Embryophyta</taxon>
        <taxon>Tracheophyta</taxon>
        <taxon>Spermatophyta</taxon>
        <taxon>Magnoliopsida</taxon>
        <taxon>eudicotyledons</taxon>
        <taxon>Gunneridae</taxon>
        <taxon>Pentapetalae</taxon>
        <taxon>asterids</taxon>
        <taxon>Ericales</taxon>
        <taxon>Actinidiaceae</taxon>
        <taxon>Actinidia</taxon>
    </lineage>
</organism>
<sequence>MPGKSLSSLFRSATRTTAKTVPGEDATLKQFVSSLDASSPSTSTASETTRKRSVKLPKSPSRSKNSCSTSLRDLAIDRLKLNSASNSVGYIFFPLQIGKCECYMWPLAKKDQEEDEKA</sequence>
<evidence type="ECO:0000313" key="2">
    <source>
        <dbReference type="EMBL" id="GFZ12492.1"/>
    </source>
</evidence>
<comment type="caution">
    <text evidence="2">The sequence shown here is derived from an EMBL/GenBank/DDBJ whole genome shotgun (WGS) entry which is preliminary data.</text>
</comment>
<gene>
    <name evidence="2" type="ORF">Acr_23g0008770</name>
</gene>
<reference evidence="2 3" key="1">
    <citation type="submission" date="2019-07" db="EMBL/GenBank/DDBJ databases">
        <title>De Novo Assembly of kiwifruit Actinidia rufa.</title>
        <authorList>
            <person name="Sugita-Konishi S."/>
            <person name="Sato K."/>
            <person name="Mori E."/>
            <person name="Abe Y."/>
            <person name="Kisaki G."/>
            <person name="Hamano K."/>
            <person name="Suezawa K."/>
            <person name="Otani M."/>
            <person name="Fukuda T."/>
            <person name="Manabe T."/>
            <person name="Gomi K."/>
            <person name="Tabuchi M."/>
            <person name="Akimitsu K."/>
            <person name="Kataoka I."/>
        </authorList>
    </citation>
    <scope>NUCLEOTIDE SEQUENCE [LARGE SCALE GENOMIC DNA]</scope>
    <source>
        <strain evidence="3">cv. Fuchu</strain>
    </source>
</reference>
<feature type="compositionally biased region" description="Low complexity" evidence="1">
    <location>
        <begin position="33"/>
        <end position="47"/>
    </location>
</feature>
<dbReference type="EMBL" id="BJWL01000023">
    <property type="protein sequence ID" value="GFZ12492.1"/>
    <property type="molecule type" value="Genomic_DNA"/>
</dbReference>
<evidence type="ECO:0000313" key="3">
    <source>
        <dbReference type="Proteomes" id="UP000585474"/>
    </source>
</evidence>